<dbReference type="InterPro" id="IPR043504">
    <property type="entry name" value="Peptidase_S1_PA_chymotrypsin"/>
</dbReference>
<dbReference type="SUPFAM" id="SSF49899">
    <property type="entry name" value="Concanavalin A-like lectins/glucanases"/>
    <property type="match status" value="1"/>
</dbReference>
<dbReference type="GO" id="GO:0016020">
    <property type="term" value="C:membrane"/>
    <property type="evidence" value="ECO:0007669"/>
    <property type="project" value="InterPro"/>
</dbReference>
<protein>
    <submittedName>
        <fullName evidence="1">Uncharacterized protein</fullName>
    </submittedName>
</protein>
<dbReference type="InterPro" id="IPR013320">
    <property type="entry name" value="ConA-like_dom_sf"/>
</dbReference>
<organism evidence="1 2">
    <name type="scientific">Dokdonella fugitiva</name>
    <dbReference type="NCBI Taxonomy" id="328517"/>
    <lineage>
        <taxon>Bacteria</taxon>
        <taxon>Pseudomonadati</taxon>
        <taxon>Pseudomonadota</taxon>
        <taxon>Gammaproteobacteria</taxon>
        <taxon>Lysobacterales</taxon>
        <taxon>Rhodanobacteraceae</taxon>
        <taxon>Dokdonella</taxon>
    </lineage>
</organism>
<dbReference type="Gene3D" id="2.60.120.200">
    <property type="match status" value="1"/>
</dbReference>
<dbReference type="Gene3D" id="2.40.10.10">
    <property type="entry name" value="Trypsin-like serine proteases"/>
    <property type="match status" value="1"/>
</dbReference>
<accession>A0A839EZC5</accession>
<dbReference type="InterPro" id="IPR015919">
    <property type="entry name" value="Cadherin-like_sf"/>
</dbReference>
<dbReference type="GO" id="GO:0005509">
    <property type="term" value="F:calcium ion binding"/>
    <property type="evidence" value="ECO:0007669"/>
    <property type="project" value="InterPro"/>
</dbReference>
<dbReference type="Proteomes" id="UP000550401">
    <property type="component" value="Unassembled WGS sequence"/>
</dbReference>
<reference evidence="1 2" key="1">
    <citation type="submission" date="2020-07" db="EMBL/GenBank/DDBJ databases">
        <title>Genomic Encyclopedia of Type Strains, Phase IV (KMG-V): Genome sequencing to study the core and pangenomes of soil and plant-associated prokaryotes.</title>
        <authorList>
            <person name="Whitman W."/>
        </authorList>
    </citation>
    <scope>NUCLEOTIDE SEQUENCE [LARGE SCALE GENOMIC DNA]</scope>
    <source>
        <strain evidence="1 2">RH2WT43</strain>
    </source>
</reference>
<proteinExistence type="predicted"/>
<dbReference type="RefSeq" id="WP_182532206.1">
    <property type="nucleotide sequence ID" value="NZ_JACGXL010000006.1"/>
</dbReference>
<dbReference type="EMBL" id="JACGXL010000006">
    <property type="protein sequence ID" value="MBA8889155.1"/>
    <property type="molecule type" value="Genomic_DNA"/>
</dbReference>
<keyword evidence="2" id="KW-1185">Reference proteome</keyword>
<dbReference type="InterPro" id="IPR025667">
    <property type="entry name" value="SprB_repeat"/>
</dbReference>
<dbReference type="Pfam" id="PF13573">
    <property type="entry name" value="SprB"/>
    <property type="match status" value="1"/>
</dbReference>
<gene>
    <name evidence="1" type="ORF">FHW12_003398</name>
</gene>
<dbReference type="AlphaFoldDB" id="A0A839EZC5"/>
<dbReference type="Pfam" id="PF05345">
    <property type="entry name" value="He_PIG"/>
    <property type="match status" value="1"/>
</dbReference>
<comment type="caution">
    <text evidence="1">The sequence shown here is derived from an EMBL/GenBank/DDBJ whole genome shotgun (WGS) entry which is preliminary data.</text>
</comment>
<dbReference type="SUPFAM" id="SSF49313">
    <property type="entry name" value="Cadherin-like"/>
    <property type="match status" value="1"/>
</dbReference>
<sequence length="442" mass="45432">MTYATVRTTLAADSGCAHDPKQTAASGIRAFACAALLFAMAPLAAAPLPVPEVLHYTFDETGTTVTNHASAPPAGTETGTILGSTYSQNVPFTPIAYALTANGTVSSSTDYLNTNWATNFGTGSWTISFFTSDVPASSTLFYIFGDANANSFRCFTNGVAGAGNYILRGGGLTDVLVNGAADGGSHMVTFVYDQPNNQVLAYKDAVLVNTVAQGAVSIVGIGPYKIGGYATNIGLNGKMADYRIYSHALTPAEILDIYTFITTDTPMTAAITAHTDVSCHGGNDGSLTVTPTGGLPPFDYLWSNGDTQATASNLSAGTYSVQVTDNYGLVSTPSDEVIEPAAIVFTTTTLPDGYGLVPYTTNISASGGTGAISYAVTTGTLPPGLTLATDGTLSGTPTTLGTYNFSVGATDANTCLAEQAFTMNVVVDPADFIFVDGFDGPP</sequence>
<evidence type="ECO:0000313" key="2">
    <source>
        <dbReference type="Proteomes" id="UP000550401"/>
    </source>
</evidence>
<name>A0A839EZC5_9GAMM</name>
<dbReference type="Pfam" id="PF13385">
    <property type="entry name" value="Laminin_G_3"/>
    <property type="match status" value="1"/>
</dbReference>
<dbReference type="Gene3D" id="2.60.40.10">
    <property type="entry name" value="Immunoglobulins"/>
    <property type="match status" value="1"/>
</dbReference>
<dbReference type="InterPro" id="IPR013783">
    <property type="entry name" value="Ig-like_fold"/>
</dbReference>
<evidence type="ECO:0000313" key="1">
    <source>
        <dbReference type="EMBL" id="MBA8889155.1"/>
    </source>
</evidence>